<dbReference type="GO" id="GO:0003676">
    <property type="term" value="F:nucleic acid binding"/>
    <property type="evidence" value="ECO:0007669"/>
    <property type="project" value="InterPro"/>
</dbReference>
<dbReference type="AlphaFoldDB" id="A0A8K0HSP3"/>
<evidence type="ECO:0000313" key="2">
    <source>
        <dbReference type="EMBL" id="KAF3457050.1"/>
    </source>
</evidence>
<dbReference type="InterPro" id="IPR002156">
    <property type="entry name" value="RNaseH_domain"/>
</dbReference>
<protein>
    <recommendedName>
        <fullName evidence="1">RNase H type-1 domain-containing protein</fullName>
    </recommendedName>
</protein>
<feature type="domain" description="RNase H type-1" evidence="1">
    <location>
        <begin position="80"/>
        <end position="134"/>
    </location>
</feature>
<sequence>MLLEGMDREELLIFCAILFYSIWKGQCSYCFEGDINWFKFIGHFNVAVEEFLTIKTQDISPTMSSSSLKWSPQRGFIKVNMDAAFVASQAAVAMVVRNDQGHLLYLASKLMKCVSSFVAEVEALRWAAKYAKQQDGEVKWRRSNNLATNATANLALSSNHVFTFDEFSIGLIPSCILDVIIAEQAAALV</sequence>
<reference evidence="2" key="1">
    <citation type="submission" date="2020-03" db="EMBL/GenBank/DDBJ databases">
        <title>A high-quality chromosome-level genome assembly of a woody plant with both climbing and erect habits, Rhamnella rubrinervis.</title>
        <authorList>
            <person name="Lu Z."/>
            <person name="Yang Y."/>
            <person name="Zhu X."/>
            <person name="Sun Y."/>
        </authorList>
    </citation>
    <scope>NUCLEOTIDE SEQUENCE</scope>
    <source>
        <strain evidence="2">BYM</strain>
        <tissue evidence="2">Leaf</tissue>
    </source>
</reference>
<evidence type="ECO:0000313" key="3">
    <source>
        <dbReference type="Proteomes" id="UP000796880"/>
    </source>
</evidence>
<gene>
    <name evidence="2" type="ORF">FNV43_RR01707</name>
</gene>
<comment type="caution">
    <text evidence="2">The sequence shown here is derived from an EMBL/GenBank/DDBJ whole genome shotgun (WGS) entry which is preliminary data.</text>
</comment>
<dbReference type="OrthoDB" id="1206852at2759"/>
<dbReference type="GO" id="GO:0004523">
    <property type="term" value="F:RNA-DNA hybrid ribonuclease activity"/>
    <property type="evidence" value="ECO:0007669"/>
    <property type="project" value="InterPro"/>
</dbReference>
<evidence type="ECO:0000259" key="1">
    <source>
        <dbReference type="Pfam" id="PF13456"/>
    </source>
</evidence>
<name>A0A8K0HSP3_9ROSA</name>
<proteinExistence type="predicted"/>
<dbReference type="EMBL" id="VOIH02000001">
    <property type="protein sequence ID" value="KAF3457050.1"/>
    <property type="molecule type" value="Genomic_DNA"/>
</dbReference>
<dbReference type="PANTHER" id="PTHR47074">
    <property type="entry name" value="BNAC02G40300D PROTEIN"/>
    <property type="match status" value="1"/>
</dbReference>
<dbReference type="InterPro" id="IPR052929">
    <property type="entry name" value="RNase_H-like_EbsB-rel"/>
</dbReference>
<dbReference type="Pfam" id="PF13456">
    <property type="entry name" value="RVT_3"/>
    <property type="match status" value="1"/>
</dbReference>
<dbReference type="Proteomes" id="UP000796880">
    <property type="component" value="Unassembled WGS sequence"/>
</dbReference>
<accession>A0A8K0HSP3</accession>
<dbReference type="PANTHER" id="PTHR47074:SF11">
    <property type="entry name" value="REVERSE TRANSCRIPTASE-LIKE PROTEIN"/>
    <property type="match status" value="1"/>
</dbReference>
<organism evidence="2 3">
    <name type="scientific">Rhamnella rubrinervis</name>
    <dbReference type="NCBI Taxonomy" id="2594499"/>
    <lineage>
        <taxon>Eukaryota</taxon>
        <taxon>Viridiplantae</taxon>
        <taxon>Streptophyta</taxon>
        <taxon>Embryophyta</taxon>
        <taxon>Tracheophyta</taxon>
        <taxon>Spermatophyta</taxon>
        <taxon>Magnoliopsida</taxon>
        <taxon>eudicotyledons</taxon>
        <taxon>Gunneridae</taxon>
        <taxon>Pentapetalae</taxon>
        <taxon>rosids</taxon>
        <taxon>fabids</taxon>
        <taxon>Rosales</taxon>
        <taxon>Rhamnaceae</taxon>
        <taxon>rhamnoid group</taxon>
        <taxon>Rhamneae</taxon>
        <taxon>Rhamnella</taxon>
    </lineage>
</organism>
<keyword evidence="3" id="KW-1185">Reference proteome</keyword>